<feature type="region of interest" description="Disordered" evidence="1">
    <location>
        <begin position="92"/>
        <end position="121"/>
    </location>
</feature>
<sequence length="349" mass="37795">MAQVTPSHLLLIFKKDAVLGFVLINPNGLPIKPSSPVLDDARRPRTTDASLLTILTKVMADNNEYAGYSFMCSFLAPYTSLTFVVLEKNDHKNEHSNLPGKASSVANATASTARTPVDDGHWPIPVHANSTFDNAGASSSSARPTGIHRTPTNAYFSLQAPYDNIGTTRYPAVNYWHAMNSLDDPDNGLPKGWTTVDSLYAEAGPVSMAQPASGHPNIKVERTTPDESSTTGPQTGSHTLASTTSDRKTTTEWHRVPTSDARKDDLWGDEDAMSTGDTEPFDESIHEPGTSSEIVHASIESVENPTEKKGKAPARLWVGGHYQPLVRRKAACKKSAAAERVSIKNICNW</sequence>
<feature type="compositionally biased region" description="Low complexity" evidence="1">
    <location>
        <begin position="102"/>
        <end position="115"/>
    </location>
</feature>
<evidence type="ECO:0000313" key="2">
    <source>
        <dbReference type="EMBL" id="KAF9889198.1"/>
    </source>
</evidence>
<feature type="compositionally biased region" description="Polar residues" evidence="1">
    <location>
        <begin position="226"/>
        <end position="244"/>
    </location>
</feature>
<name>A0AAD4GV81_ASPNN</name>
<comment type="caution">
    <text evidence="2">The sequence shown here is derived from an EMBL/GenBank/DDBJ whole genome shotgun (WGS) entry which is preliminary data.</text>
</comment>
<accession>A0AAD4GV81</accession>
<feature type="region of interest" description="Disordered" evidence="1">
    <location>
        <begin position="207"/>
        <end position="289"/>
    </location>
</feature>
<organism evidence="2 3">
    <name type="scientific">Aspergillus nanangensis</name>
    <dbReference type="NCBI Taxonomy" id="2582783"/>
    <lineage>
        <taxon>Eukaryota</taxon>
        <taxon>Fungi</taxon>
        <taxon>Dikarya</taxon>
        <taxon>Ascomycota</taxon>
        <taxon>Pezizomycotina</taxon>
        <taxon>Eurotiomycetes</taxon>
        <taxon>Eurotiomycetidae</taxon>
        <taxon>Eurotiales</taxon>
        <taxon>Aspergillaceae</taxon>
        <taxon>Aspergillus</taxon>
        <taxon>Aspergillus subgen. Circumdati</taxon>
    </lineage>
</organism>
<feature type="compositionally biased region" description="Basic and acidic residues" evidence="1">
    <location>
        <begin position="245"/>
        <end position="266"/>
    </location>
</feature>
<dbReference type="EMBL" id="VCAU01000038">
    <property type="protein sequence ID" value="KAF9889198.1"/>
    <property type="molecule type" value="Genomic_DNA"/>
</dbReference>
<evidence type="ECO:0000256" key="1">
    <source>
        <dbReference type="SAM" id="MobiDB-lite"/>
    </source>
</evidence>
<dbReference type="AlphaFoldDB" id="A0AAD4GV81"/>
<keyword evidence="3" id="KW-1185">Reference proteome</keyword>
<evidence type="ECO:0000313" key="3">
    <source>
        <dbReference type="Proteomes" id="UP001194746"/>
    </source>
</evidence>
<dbReference type="Proteomes" id="UP001194746">
    <property type="component" value="Unassembled WGS sequence"/>
</dbReference>
<protein>
    <submittedName>
        <fullName evidence="2">Uncharacterized protein</fullName>
    </submittedName>
</protein>
<reference evidence="2" key="1">
    <citation type="journal article" date="2019" name="Beilstein J. Org. Chem.">
        <title>Nanangenines: drimane sesquiterpenoids as the dominant metabolite cohort of a novel Australian fungus, Aspergillus nanangensis.</title>
        <authorList>
            <person name="Lacey H.J."/>
            <person name="Gilchrist C.L.M."/>
            <person name="Crombie A."/>
            <person name="Kalaitzis J.A."/>
            <person name="Vuong D."/>
            <person name="Rutledge P.J."/>
            <person name="Turner P."/>
            <person name="Pitt J.I."/>
            <person name="Lacey E."/>
            <person name="Chooi Y.H."/>
            <person name="Piggott A.M."/>
        </authorList>
    </citation>
    <scope>NUCLEOTIDE SEQUENCE</scope>
    <source>
        <strain evidence="2">MST-FP2251</strain>
    </source>
</reference>
<proteinExistence type="predicted"/>
<reference evidence="2" key="2">
    <citation type="submission" date="2020-02" db="EMBL/GenBank/DDBJ databases">
        <authorList>
            <person name="Gilchrist C.L.M."/>
            <person name="Chooi Y.-H."/>
        </authorList>
    </citation>
    <scope>NUCLEOTIDE SEQUENCE</scope>
    <source>
        <strain evidence="2">MST-FP2251</strain>
    </source>
</reference>
<gene>
    <name evidence="2" type="ORF">FE257_007511</name>
</gene>